<name>A0ABN3SPW4_9ACTN</name>
<evidence type="ECO:0000313" key="11">
    <source>
        <dbReference type="EMBL" id="GAA2682265.1"/>
    </source>
</evidence>
<evidence type="ECO:0000256" key="5">
    <source>
        <dbReference type="ARBA" id="ARBA00022989"/>
    </source>
</evidence>
<feature type="transmembrane region" description="Helical" evidence="9">
    <location>
        <begin position="120"/>
        <end position="138"/>
    </location>
</feature>
<evidence type="ECO:0000256" key="8">
    <source>
        <dbReference type="SAM" id="MobiDB-lite"/>
    </source>
</evidence>
<keyword evidence="2" id="KW-1003">Cell membrane</keyword>
<dbReference type="PROSITE" id="PS50263">
    <property type="entry name" value="CN_HYDROLASE"/>
    <property type="match status" value="1"/>
</dbReference>
<dbReference type="SUPFAM" id="SSF56317">
    <property type="entry name" value="Carbon-nitrogen hydrolase"/>
    <property type="match status" value="1"/>
</dbReference>
<feature type="transmembrane region" description="Helical" evidence="9">
    <location>
        <begin position="64"/>
        <end position="87"/>
    </location>
</feature>
<comment type="caution">
    <text evidence="11">The sequence shown here is derived from an EMBL/GenBank/DDBJ whole genome shotgun (WGS) entry which is preliminary data.</text>
</comment>
<feature type="region of interest" description="Disordered" evidence="8">
    <location>
        <begin position="1"/>
        <end position="21"/>
    </location>
</feature>
<dbReference type="Proteomes" id="UP001501666">
    <property type="component" value="Unassembled WGS sequence"/>
</dbReference>
<evidence type="ECO:0000256" key="6">
    <source>
        <dbReference type="ARBA" id="ARBA00023136"/>
    </source>
</evidence>
<protein>
    <submittedName>
        <fullName evidence="11">Apolipoprotein N-acyltransferase</fullName>
    </submittedName>
</protein>
<feature type="transmembrane region" description="Helical" evidence="9">
    <location>
        <begin position="93"/>
        <end position="113"/>
    </location>
</feature>
<keyword evidence="12" id="KW-1185">Reference proteome</keyword>
<dbReference type="InterPro" id="IPR003010">
    <property type="entry name" value="C-N_Hydrolase"/>
</dbReference>
<feature type="transmembrane region" description="Helical" evidence="9">
    <location>
        <begin position="195"/>
        <end position="216"/>
    </location>
</feature>
<feature type="domain" description="CN hydrolase" evidence="10">
    <location>
        <begin position="245"/>
        <end position="475"/>
    </location>
</feature>
<dbReference type="PANTHER" id="PTHR38686:SF1">
    <property type="entry name" value="APOLIPOPROTEIN N-ACYLTRANSFERASE"/>
    <property type="match status" value="1"/>
</dbReference>
<dbReference type="PANTHER" id="PTHR38686">
    <property type="entry name" value="APOLIPOPROTEIN N-ACYLTRANSFERASE"/>
    <property type="match status" value="1"/>
</dbReference>
<keyword evidence="5 9" id="KW-1133">Transmembrane helix</keyword>
<evidence type="ECO:0000256" key="3">
    <source>
        <dbReference type="ARBA" id="ARBA00022679"/>
    </source>
</evidence>
<keyword evidence="4 9" id="KW-0812">Transmembrane</keyword>
<reference evidence="11 12" key="1">
    <citation type="journal article" date="2019" name="Int. J. Syst. Evol. Microbiol.">
        <title>The Global Catalogue of Microorganisms (GCM) 10K type strain sequencing project: providing services to taxonomists for standard genome sequencing and annotation.</title>
        <authorList>
            <consortium name="The Broad Institute Genomics Platform"/>
            <consortium name="The Broad Institute Genome Sequencing Center for Infectious Disease"/>
            <person name="Wu L."/>
            <person name="Ma J."/>
        </authorList>
    </citation>
    <scope>NUCLEOTIDE SEQUENCE [LARGE SCALE GENOMIC DNA]</scope>
    <source>
        <strain evidence="11 12">JCM 6835</strain>
    </source>
</reference>
<organism evidence="11 12">
    <name type="scientific">Nonomuraea recticatena</name>
    <dbReference type="NCBI Taxonomy" id="46178"/>
    <lineage>
        <taxon>Bacteria</taxon>
        <taxon>Bacillati</taxon>
        <taxon>Actinomycetota</taxon>
        <taxon>Actinomycetes</taxon>
        <taxon>Streptosporangiales</taxon>
        <taxon>Streptosporangiaceae</taxon>
        <taxon>Nonomuraea</taxon>
    </lineage>
</organism>
<dbReference type="Pfam" id="PF00795">
    <property type="entry name" value="CN_hydrolase"/>
    <property type="match status" value="1"/>
</dbReference>
<dbReference type="InterPro" id="IPR004563">
    <property type="entry name" value="Apolipo_AcylTrfase"/>
</dbReference>
<keyword evidence="3" id="KW-0808">Transferase</keyword>
<dbReference type="Gene3D" id="3.60.110.10">
    <property type="entry name" value="Carbon-nitrogen hydrolase"/>
    <property type="match status" value="1"/>
</dbReference>
<dbReference type="RefSeq" id="WP_346152099.1">
    <property type="nucleotide sequence ID" value="NZ_BAAATE010000022.1"/>
</dbReference>
<feature type="transmembrane region" description="Helical" evidence="9">
    <location>
        <begin position="488"/>
        <end position="506"/>
    </location>
</feature>
<evidence type="ECO:0000256" key="9">
    <source>
        <dbReference type="SAM" id="Phobius"/>
    </source>
</evidence>
<evidence type="ECO:0000256" key="2">
    <source>
        <dbReference type="ARBA" id="ARBA00022475"/>
    </source>
</evidence>
<gene>
    <name evidence="11" type="ORF">GCM10010412_067440</name>
</gene>
<sequence>MATTDVTRQPRTDSHPSPGHGRTSWLWLALGAGLLPFTTFQSVIPAAAWLAPILLLRFARTQRALVALPVLALVGYGATLVAMRGLWTPPALYLWALPGLAIVLPYAADLLAARRLRGPLHTLVFPAVETATAFLLSLDQGSAFASWGTPGYTQVTNLSLAQVVSITGVWGLSFLILWTAPVVNHLWERRPARPLAMPYCVVLLAVLVYGGTRLALFPTSPTLPASSATVPMAGLAPDRELDKAREAAAVRSGPRTEPERNRLFRLHLTPVLDDLFTRTRQAARAGAKIVAWSEAAGYVFKEEEAAFLQRATAVAREEGIYLAVGVIVILPTAGDPTNENRTILIDPSGDVRWDYAKATRVPGDGNALGPGVLPIVDTPYGRLSTVICFDADFPWLVRQAGRANVDVLLVPSSDWGPIGPVHADMAVIRAIENGVSILRPTRRGISIAIDSQGRTLAMADYFVGDDQTMTVSMPTAGTPTPYAVAGDAAGWASIAGLVILGGVALLPRRRKTR</sequence>
<evidence type="ECO:0000259" key="10">
    <source>
        <dbReference type="PROSITE" id="PS50263"/>
    </source>
</evidence>
<feature type="transmembrane region" description="Helical" evidence="9">
    <location>
        <begin position="158"/>
        <end position="183"/>
    </location>
</feature>
<feature type="transmembrane region" description="Helical" evidence="9">
    <location>
        <begin position="25"/>
        <end position="52"/>
    </location>
</feature>
<proteinExistence type="predicted"/>
<comment type="subcellular location">
    <subcellularLocation>
        <location evidence="1">Cell membrane</location>
        <topology evidence="1">Multi-pass membrane protein</topology>
    </subcellularLocation>
</comment>
<evidence type="ECO:0000313" key="12">
    <source>
        <dbReference type="Proteomes" id="UP001501666"/>
    </source>
</evidence>
<dbReference type="EMBL" id="BAAATE010000022">
    <property type="protein sequence ID" value="GAA2682265.1"/>
    <property type="molecule type" value="Genomic_DNA"/>
</dbReference>
<keyword evidence="7" id="KW-0012">Acyltransferase</keyword>
<accession>A0ABN3SPW4</accession>
<evidence type="ECO:0000256" key="4">
    <source>
        <dbReference type="ARBA" id="ARBA00022692"/>
    </source>
</evidence>
<keyword evidence="6 9" id="KW-0472">Membrane</keyword>
<evidence type="ECO:0000256" key="1">
    <source>
        <dbReference type="ARBA" id="ARBA00004651"/>
    </source>
</evidence>
<evidence type="ECO:0000256" key="7">
    <source>
        <dbReference type="ARBA" id="ARBA00023315"/>
    </source>
</evidence>
<dbReference type="InterPro" id="IPR036526">
    <property type="entry name" value="C-N_Hydrolase_sf"/>
</dbReference>